<evidence type="ECO:0000313" key="15">
    <source>
        <dbReference type="Proteomes" id="UP000178721"/>
    </source>
</evidence>
<dbReference type="CDD" id="cd00075">
    <property type="entry name" value="HATPase"/>
    <property type="match status" value="1"/>
</dbReference>
<dbReference type="Pfam" id="PF00512">
    <property type="entry name" value="HisKA"/>
    <property type="match status" value="1"/>
</dbReference>
<organism evidence="14 15">
    <name type="scientific">Candidatus Nealsonbacteria bacterium RIFCSPHIGHO2_01_FULL_43_31</name>
    <dbReference type="NCBI Taxonomy" id="1801665"/>
    <lineage>
        <taxon>Bacteria</taxon>
        <taxon>Candidatus Nealsoniibacteriota</taxon>
    </lineage>
</organism>
<evidence type="ECO:0000256" key="9">
    <source>
        <dbReference type="ARBA" id="ARBA00022840"/>
    </source>
</evidence>
<dbReference type="PRINTS" id="PR00344">
    <property type="entry name" value="BCTRLSENSOR"/>
</dbReference>
<dbReference type="SMART" id="SM00387">
    <property type="entry name" value="HATPase_c"/>
    <property type="match status" value="1"/>
</dbReference>
<keyword evidence="5" id="KW-0597">Phosphoprotein</keyword>
<dbReference type="Pfam" id="PF02518">
    <property type="entry name" value="HATPase_c"/>
    <property type="match status" value="1"/>
</dbReference>
<evidence type="ECO:0000256" key="6">
    <source>
        <dbReference type="ARBA" id="ARBA00022679"/>
    </source>
</evidence>
<comment type="catalytic activity">
    <reaction evidence="1">
        <text>ATP + protein L-histidine = ADP + protein N-phospho-L-histidine.</text>
        <dbReference type="EC" id="2.7.13.3"/>
    </reaction>
</comment>
<dbReference type="InterPro" id="IPR003594">
    <property type="entry name" value="HATPase_dom"/>
</dbReference>
<dbReference type="GO" id="GO:0005524">
    <property type="term" value="F:ATP binding"/>
    <property type="evidence" value="ECO:0007669"/>
    <property type="project" value="UniProtKB-KW"/>
</dbReference>
<evidence type="ECO:0000256" key="7">
    <source>
        <dbReference type="ARBA" id="ARBA00022741"/>
    </source>
</evidence>
<dbReference type="PANTHER" id="PTHR43711:SF31">
    <property type="entry name" value="HISTIDINE KINASE"/>
    <property type="match status" value="1"/>
</dbReference>
<feature type="transmembrane region" description="Helical" evidence="12">
    <location>
        <begin position="61"/>
        <end position="81"/>
    </location>
</feature>
<feature type="domain" description="Histidine kinase" evidence="13">
    <location>
        <begin position="97"/>
        <end position="317"/>
    </location>
</feature>
<name>A0A1G2E1S4_9BACT</name>
<evidence type="ECO:0000256" key="4">
    <source>
        <dbReference type="ARBA" id="ARBA00022475"/>
    </source>
</evidence>
<evidence type="ECO:0000256" key="2">
    <source>
        <dbReference type="ARBA" id="ARBA00004236"/>
    </source>
</evidence>
<dbReference type="Proteomes" id="UP000178721">
    <property type="component" value="Unassembled WGS sequence"/>
</dbReference>
<sequence length="318" mass="35185">MNFKSVLEQLNIRATCKQYGLGLWRCPQFLFLLMGLVIIVTALVTYFLGTRYVADPDTVSLIVLILTIILFVITFSMTRSLEGLAEASRLKSEFISIISHQLRSPLSSLKWALEILISGRFGKIEGKPADYLQILADNAKRMGELISSLLIVSRIEQGRFPLHKAGFSLINLAEEAIAEFKPVAIASNIEIVLETAKSNLPQAFGDSSQLKLVVENFIDNAVRYTKGAGKVAVAIAFQNDKLLFSVKDGGVGIPKEDQKHIFQKFFRSGNVLKYQTQGSGLGLYIAKSIIEKSGGKIGFKSEQDKGSTFWFTIPINKK</sequence>
<dbReference type="AlphaFoldDB" id="A0A1G2E1S4"/>
<evidence type="ECO:0000256" key="12">
    <source>
        <dbReference type="SAM" id="Phobius"/>
    </source>
</evidence>
<dbReference type="EC" id="2.7.13.3" evidence="3"/>
<dbReference type="InterPro" id="IPR004358">
    <property type="entry name" value="Sig_transdc_His_kin-like_C"/>
</dbReference>
<comment type="caution">
    <text evidence="14">The sequence shown here is derived from an EMBL/GenBank/DDBJ whole genome shotgun (WGS) entry which is preliminary data.</text>
</comment>
<dbReference type="SMART" id="SM00388">
    <property type="entry name" value="HisKA"/>
    <property type="match status" value="1"/>
</dbReference>
<dbReference type="InterPro" id="IPR036890">
    <property type="entry name" value="HATPase_C_sf"/>
</dbReference>
<keyword evidence="7" id="KW-0547">Nucleotide-binding</keyword>
<evidence type="ECO:0000256" key="8">
    <source>
        <dbReference type="ARBA" id="ARBA00022777"/>
    </source>
</evidence>
<dbReference type="GO" id="GO:0000155">
    <property type="term" value="F:phosphorelay sensor kinase activity"/>
    <property type="evidence" value="ECO:0007669"/>
    <property type="project" value="InterPro"/>
</dbReference>
<gene>
    <name evidence="14" type="ORF">A2654_01425</name>
</gene>
<dbReference type="CDD" id="cd00082">
    <property type="entry name" value="HisKA"/>
    <property type="match status" value="1"/>
</dbReference>
<keyword evidence="12" id="KW-0812">Transmembrane</keyword>
<reference evidence="14 15" key="1">
    <citation type="journal article" date="2016" name="Nat. Commun.">
        <title>Thousands of microbial genomes shed light on interconnected biogeochemical processes in an aquifer system.</title>
        <authorList>
            <person name="Anantharaman K."/>
            <person name="Brown C.T."/>
            <person name="Hug L.A."/>
            <person name="Sharon I."/>
            <person name="Castelle C.J."/>
            <person name="Probst A.J."/>
            <person name="Thomas B.C."/>
            <person name="Singh A."/>
            <person name="Wilkins M.J."/>
            <person name="Karaoz U."/>
            <person name="Brodie E.L."/>
            <person name="Williams K.H."/>
            <person name="Hubbard S.S."/>
            <person name="Banfield J.F."/>
        </authorList>
    </citation>
    <scope>NUCLEOTIDE SEQUENCE [LARGE SCALE GENOMIC DNA]</scope>
</reference>
<keyword evidence="4" id="KW-1003">Cell membrane</keyword>
<dbReference type="InterPro" id="IPR050736">
    <property type="entry name" value="Sensor_HK_Regulatory"/>
</dbReference>
<keyword evidence="11 12" id="KW-0472">Membrane</keyword>
<dbReference type="SUPFAM" id="SSF47384">
    <property type="entry name" value="Homodimeric domain of signal transducing histidine kinase"/>
    <property type="match status" value="1"/>
</dbReference>
<evidence type="ECO:0000256" key="3">
    <source>
        <dbReference type="ARBA" id="ARBA00012438"/>
    </source>
</evidence>
<comment type="subcellular location">
    <subcellularLocation>
        <location evidence="2">Cell membrane</location>
    </subcellularLocation>
</comment>
<evidence type="ECO:0000256" key="1">
    <source>
        <dbReference type="ARBA" id="ARBA00000085"/>
    </source>
</evidence>
<evidence type="ECO:0000259" key="13">
    <source>
        <dbReference type="PROSITE" id="PS50109"/>
    </source>
</evidence>
<feature type="transmembrane region" description="Helical" evidence="12">
    <location>
        <begin position="29"/>
        <end position="49"/>
    </location>
</feature>
<dbReference type="InterPro" id="IPR036097">
    <property type="entry name" value="HisK_dim/P_sf"/>
</dbReference>
<keyword evidence="12" id="KW-1133">Transmembrane helix</keyword>
<dbReference type="SUPFAM" id="SSF55874">
    <property type="entry name" value="ATPase domain of HSP90 chaperone/DNA topoisomerase II/histidine kinase"/>
    <property type="match status" value="1"/>
</dbReference>
<dbReference type="InterPro" id="IPR003661">
    <property type="entry name" value="HisK_dim/P_dom"/>
</dbReference>
<dbReference type="PROSITE" id="PS50109">
    <property type="entry name" value="HIS_KIN"/>
    <property type="match status" value="1"/>
</dbReference>
<keyword evidence="10" id="KW-0902">Two-component regulatory system</keyword>
<dbReference type="Gene3D" id="3.30.565.10">
    <property type="entry name" value="Histidine kinase-like ATPase, C-terminal domain"/>
    <property type="match status" value="1"/>
</dbReference>
<protein>
    <recommendedName>
        <fullName evidence="3">histidine kinase</fullName>
        <ecNumber evidence="3">2.7.13.3</ecNumber>
    </recommendedName>
</protein>
<proteinExistence type="predicted"/>
<evidence type="ECO:0000313" key="14">
    <source>
        <dbReference type="EMBL" id="OGZ19589.1"/>
    </source>
</evidence>
<evidence type="ECO:0000256" key="10">
    <source>
        <dbReference type="ARBA" id="ARBA00023012"/>
    </source>
</evidence>
<evidence type="ECO:0000256" key="5">
    <source>
        <dbReference type="ARBA" id="ARBA00022553"/>
    </source>
</evidence>
<dbReference type="PANTHER" id="PTHR43711">
    <property type="entry name" value="TWO-COMPONENT HISTIDINE KINASE"/>
    <property type="match status" value="1"/>
</dbReference>
<keyword evidence="6" id="KW-0808">Transferase</keyword>
<dbReference type="Gene3D" id="1.10.287.130">
    <property type="match status" value="1"/>
</dbReference>
<dbReference type="GO" id="GO:0005886">
    <property type="term" value="C:plasma membrane"/>
    <property type="evidence" value="ECO:0007669"/>
    <property type="project" value="UniProtKB-SubCell"/>
</dbReference>
<keyword evidence="9" id="KW-0067">ATP-binding</keyword>
<accession>A0A1G2E1S4</accession>
<dbReference type="EMBL" id="MHMA01000040">
    <property type="protein sequence ID" value="OGZ19589.1"/>
    <property type="molecule type" value="Genomic_DNA"/>
</dbReference>
<evidence type="ECO:0000256" key="11">
    <source>
        <dbReference type="ARBA" id="ARBA00023136"/>
    </source>
</evidence>
<dbReference type="InterPro" id="IPR005467">
    <property type="entry name" value="His_kinase_dom"/>
</dbReference>
<keyword evidence="8" id="KW-0418">Kinase</keyword>
<dbReference type="FunFam" id="3.30.565.10:FF:000023">
    <property type="entry name" value="PAS domain-containing sensor histidine kinase"/>
    <property type="match status" value="1"/>
</dbReference>